<dbReference type="OrthoDB" id="7752111at2759"/>
<reference evidence="2" key="1">
    <citation type="submission" date="2025-08" db="UniProtKB">
        <authorList>
            <consortium name="RefSeq"/>
        </authorList>
    </citation>
    <scope>IDENTIFICATION</scope>
    <source>
        <strain evidence="2">15112-1751.03</strain>
        <tissue evidence="2">Whole Adult</tissue>
    </source>
</reference>
<keyword evidence="1" id="KW-1185">Reference proteome</keyword>
<evidence type="ECO:0000313" key="2">
    <source>
        <dbReference type="RefSeq" id="XP_034109034.1"/>
    </source>
</evidence>
<dbReference type="GeneID" id="117571141"/>
<evidence type="ECO:0000313" key="1">
    <source>
        <dbReference type="Proteomes" id="UP000515160"/>
    </source>
</evidence>
<dbReference type="PANTHER" id="PTHR21391">
    <property type="entry name" value="AT04489P-RELATED"/>
    <property type="match status" value="1"/>
</dbReference>
<dbReference type="AlphaFoldDB" id="A0A6P8X811"/>
<gene>
    <name evidence="2" type="primary">LOC117571141</name>
</gene>
<organism evidence="1 2">
    <name type="scientific">Drosophila albomicans</name>
    <name type="common">Fruit fly</name>
    <dbReference type="NCBI Taxonomy" id="7291"/>
    <lineage>
        <taxon>Eukaryota</taxon>
        <taxon>Metazoa</taxon>
        <taxon>Ecdysozoa</taxon>
        <taxon>Arthropoda</taxon>
        <taxon>Hexapoda</taxon>
        <taxon>Insecta</taxon>
        <taxon>Pterygota</taxon>
        <taxon>Neoptera</taxon>
        <taxon>Endopterygota</taxon>
        <taxon>Diptera</taxon>
        <taxon>Brachycera</taxon>
        <taxon>Muscomorpha</taxon>
        <taxon>Ephydroidea</taxon>
        <taxon>Drosophilidae</taxon>
        <taxon>Drosophila</taxon>
    </lineage>
</organism>
<dbReference type="SUPFAM" id="SSF48452">
    <property type="entry name" value="TPR-like"/>
    <property type="match status" value="1"/>
</dbReference>
<dbReference type="InterPro" id="IPR011990">
    <property type="entry name" value="TPR-like_helical_dom_sf"/>
</dbReference>
<name>A0A6P8X811_DROAB</name>
<sequence length="567" mass="66807">MTSVVGHVPIFTTGEALPDWVKFNWNTKVQHDIYRDWGTYYAGRRRQNFAQYYFSKAMELDEKDYKTLYRRSVNNGKAARIDQALEDARNAAAMKKRGHSCPINLQICDALFQLNQFENCNTELHDNLRRFIGVKARNFETRRVVVDGVIKDVTGKGLSLFYLNYQKVVELVSAIIKANQTKDDRPLWKILKDLEKCDVLSIPEEEEEILSPLEVSRRKRAFNVIHQNYLNNSWQDVLFMKILRSNPNLLLEQCKNSKSFLAGLSQSQYDIVRRFIKMIHSRNPLYYINFIKFSNKKMLEKNKEAHLFRIQYQTHRNMIADLKQIRQMRKEKRVKKLAEYIEQIMGDYYVRKTNRVMCWKFEFINEVYNTLALALTEQYYVPNYFRLSAQTSHNSLLLLLRLPMDKLKDAVPFVFGDRSTYQDGDVQDPLALKARKIITRMEKRLRFVKFSIEKCYLYHQIASVHLTQLHYDECVLNARRAIKECRNCNSIIWHFLSVLQIIKANVLQHKVEASKESIEEALPIAKQLNYPPLMKFLETCFFYVEDDLQKKVDSIASQRASKASGLS</sequence>
<dbReference type="RefSeq" id="XP_034109034.1">
    <property type="nucleotide sequence ID" value="XM_034253143.2"/>
</dbReference>
<protein>
    <submittedName>
        <fullName evidence="2">Uncharacterized protein LOC117571141</fullName>
    </submittedName>
</protein>
<proteinExistence type="predicted"/>
<dbReference type="Proteomes" id="UP000515160">
    <property type="component" value="Chromosome 3"/>
</dbReference>
<accession>A0A6P8X811</accession>
<dbReference type="PANTHER" id="PTHR21391:SF0">
    <property type="entry name" value="AT04489P-RELATED"/>
    <property type="match status" value="1"/>
</dbReference>